<sequence length="302" mass="32992">MSIRRIRVVNEYFHPWPNSAGFYLARAAGWYAEAGIDLEFLQPDPGVGDGLHYLLRGDAEAAVVPLNRLLQRRSAGQPVVAVAAVNQRALDTVRTVAATGITRLADLSGRRVGLNPTPRGLAVIRTLVERDGGDPDSIEVVDLGSRELTLDEIADGHVDATFGSYWVWDNLRDEATDSLVWHVDEHLGVSYHNYVLAVRHDTAVDDAATVQALVAATARGYRAAAEDPDSAAQLYETITPYFSRRLLLASARAVSTTWLVDGRWGTLRGELIGPYAQWLARQRIIPDAAVWPSVVATFQAAV</sequence>
<gene>
    <name evidence="13" type="ORF">MANY_05640</name>
</gene>
<evidence type="ECO:0000256" key="5">
    <source>
        <dbReference type="ARBA" id="ARBA00022679"/>
    </source>
</evidence>
<evidence type="ECO:0000256" key="4">
    <source>
        <dbReference type="ARBA" id="ARBA00011738"/>
    </source>
</evidence>
<dbReference type="GO" id="GO:0016740">
    <property type="term" value="F:transferase activity"/>
    <property type="evidence" value="ECO:0007669"/>
    <property type="project" value="UniProtKB-KW"/>
</dbReference>
<proteinExistence type="inferred from homology"/>
<comment type="pathway">
    <text evidence="2">Cofactor biosynthesis; thiamine diphosphate biosynthesis.</text>
</comment>
<evidence type="ECO:0000256" key="2">
    <source>
        <dbReference type="ARBA" id="ARBA00004948"/>
    </source>
</evidence>
<comment type="subunit">
    <text evidence="4">Homodimer.</text>
</comment>
<dbReference type="InterPro" id="IPR015168">
    <property type="entry name" value="SsuA/THI5"/>
</dbReference>
<dbReference type="GO" id="GO:0009228">
    <property type="term" value="P:thiamine biosynthetic process"/>
    <property type="evidence" value="ECO:0007669"/>
    <property type="project" value="UniProtKB-KW"/>
</dbReference>
<comment type="function">
    <text evidence="1">Responsible for the formation of the pyrimidine heterocycle in the thiamine biosynthesis pathway. Catalyzes the formation of hydroxymethylpyrimidine phosphate (HMP-P) from histidine and pyridoxal phosphate (PLP). The protein uses PLP and the active site histidine to form HMP-P, generating an inactive enzyme. The enzyme can only undergo a single turnover, which suggests it is a suicide enzyme.</text>
</comment>
<dbReference type="Gene3D" id="3.40.190.10">
    <property type="entry name" value="Periplasmic binding protein-like II"/>
    <property type="match status" value="2"/>
</dbReference>
<dbReference type="Pfam" id="PF09084">
    <property type="entry name" value="NMT1"/>
    <property type="match status" value="1"/>
</dbReference>
<evidence type="ECO:0000256" key="9">
    <source>
        <dbReference type="ARBA" id="ARBA00023004"/>
    </source>
</evidence>
<dbReference type="Proteomes" id="UP000467249">
    <property type="component" value="Chromosome"/>
</dbReference>
<evidence type="ECO:0000256" key="7">
    <source>
        <dbReference type="ARBA" id="ARBA00022898"/>
    </source>
</evidence>
<dbReference type="GO" id="GO:0046872">
    <property type="term" value="F:metal ion binding"/>
    <property type="evidence" value="ECO:0007669"/>
    <property type="project" value="UniProtKB-KW"/>
</dbReference>
<protein>
    <recommendedName>
        <fullName evidence="10">Thiamine pyrimidine synthase</fullName>
    </recommendedName>
</protein>
<evidence type="ECO:0000256" key="1">
    <source>
        <dbReference type="ARBA" id="ARBA00003469"/>
    </source>
</evidence>
<keyword evidence="8" id="KW-0784">Thiamine biosynthesis</keyword>
<dbReference type="SUPFAM" id="SSF53850">
    <property type="entry name" value="Periplasmic binding protein-like II"/>
    <property type="match status" value="1"/>
</dbReference>
<dbReference type="RefSeq" id="WP_163802850.1">
    <property type="nucleotide sequence ID" value="NZ_AP022620.1"/>
</dbReference>
<evidence type="ECO:0000256" key="11">
    <source>
        <dbReference type="ARBA" id="ARBA00048179"/>
    </source>
</evidence>
<dbReference type="PANTHER" id="PTHR31528:SF1">
    <property type="entry name" value="4-AMINO-5-HYDROXYMETHYL-2-METHYLPYRIMIDINE PHOSPHATE SYNTHASE THI11-RELATED"/>
    <property type="match status" value="1"/>
</dbReference>
<keyword evidence="5 13" id="KW-0808">Transferase</keyword>
<evidence type="ECO:0000256" key="6">
    <source>
        <dbReference type="ARBA" id="ARBA00022723"/>
    </source>
</evidence>
<comment type="similarity">
    <text evidence="3">Belongs to the NMT1/THI5 family.</text>
</comment>
<dbReference type="KEGG" id="many:MANY_05640"/>
<dbReference type="AlphaFoldDB" id="A0A6N4W535"/>
<feature type="domain" description="SsuA/THI5-like" evidence="12">
    <location>
        <begin position="16"/>
        <end position="231"/>
    </location>
</feature>
<evidence type="ECO:0000259" key="12">
    <source>
        <dbReference type="Pfam" id="PF09084"/>
    </source>
</evidence>
<evidence type="ECO:0000256" key="8">
    <source>
        <dbReference type="ARBA" id="ARBA00022977"/>
    </source>
</evidence>
<evidence type="ECO:0000256" key="10">
    <source>
        <dbReference type="ARBA" id="ARBA00033171"/>
    </source>
</evidence>
<organism evidence="13 14">
    <name type="scientific">Mycolicibacterium anyangense</name>
    <dbReference type="NCBI Taxonomy" id="1431246"/>
    <lineage>
        <taxon>Bacteria</taxon>
        <taxon>Bacillati</taxon>
        <taxon>Actinomycetota</taxon>
        <taxon>Actinomycetes</taxon>
        <taxon>Mycobacteriales</taxon>
        <taxon>Mycobacteriaceae</taxon>
        <taxon>Mycolicibacterium</taxon>
    </lineage>
</organism>
<evidence type="ECO:0000256" key="3">
    <source>
        <dbReference type="ARBA" id="ARBA00009406"/>
    </source>
</evidence>
<keyword evidence="14" id="KW-1185">Reference proteome</keyword>
<dbReference type="InterPro" id="IPR027939">
    <property type="entry name" value="NMT1/THI5"/>
</dbReference>
<reference evidence="13 14" key="1">
    <citation type="journal article" date="2019" name="Emerg. Microbes Infect.">
        <title>Comprehensive subspecies identification of 175 nontuberculous mycobacteria species based on 7547 genomic profiles.</title>
        <authorList>
            <person name="Matsumoto Y."/>
            <person name="Kinjo T."/>
            <person name="Motooka D."/>
            <person name="Nabeya D."/>
            <person name="Jung N."/>
            <person name="Uechi K."/>
            <person name="Horii T."/>
            <person name="Iida T."/>
            <person name="Fujita J."/>
            <person name="Nakamura S."/>
        </authorList>
    </citation>
    <scope>NUCLEOTIDE SEQUENCE [LARGE SCALE GENOMIC DNA]</scope>
    <source>
        <strain evidence="13 14">JCM 30275</strain>
    </source>
</reference>
<accession>A0A6N4W535</accession>
<name>A0A6N4W535_9MYCO</name>
<keyword evidence="6" id="KW-0479">Metal-binding</keyword>
<keyword evidence="9" id="KW-0408">Iron</keyword>
<keyword evidence="7" id="KW-0663">Pyridoxal phosphate</keyword>
<evidence type="ECO:0000313" key="13">
    <source>
        <dbReference type="EMBL" id="BBZ75227.1"/>
    </source>
</evidence>
<dbReference type="PANTHER" id="PTHR31528">
    <property type="entry name" value="4-AMINO-5-HYDROXYMETHYL-2-METHYLPYRIMIDINE PHOSPHATE SYNTHASE THI11-RELATED"/>
    <property type="match status" value="1"/>
</dbReference>
<dbReference type="EMBL" id="AP022620">
    <property type="protein sequence ID" value="BBZ75227.1"/>
    <property type="molecule type" value="Genomic_DNA"/>
</dbReference>
<comment type="catalytic activity">
    <reaction evidence="11">
        <text>N(6)-(pyridoxal phosphate)-L-lysyl-[4-amino-5-hydroxymethyl-2-methylpyrimidine phosphate synthase] + L-histidyl-[4-amino-5-hydroxymethyl-2-methylpyrimidine phosphate synthase] + 2 Fe(3+) + 4 H2O = L-lysyl-[4-amino-5-hydroxymethyl-2-methylpyrimidine phosphate synthase] + (2S)-2-amino-5-hydroxy-4-oxopentanoyl-[4-amino-5-hydroxymethyl-2-methylpyrimidine phosphate synthase] + 4-amino-2-methyl-5-(phosphooxymethyl)pyrimidine + 3-oxopropanoate + 2 Fe(2+) + 2 H(+)</text>
        <dbReference type="Rhea" id="RHEA:65756"/>
        <dbReference type="Rhea" id="RHEA-COMP:16892"/>
        <dbReference type="Rhea" id="RHEA-COMP:16893"/>
        <dbReference type="Rhea" id="RHEA-COMP:16894"/>
        <dbReference type="Rhea" id="RHEA-COMP:16895"/>
        <dbReference type="ChEBI" id="CHEBI:15377"/>
        <dbReference type="ChEBI" id="CHEBI:15378"/>
        <dbReference type="ChEBI" id="CHEBI:29033"/>
        <dbReference type="ChEBI" id="CHEBI:29034"/>
        <dbReference type="ChEBI" id="CHEBI:29969"/>
        <dbReference type="ChEBI" id="CHEBI:29979"/>
        <dbReference type="ChEBI" id="CHEBI:33190"/>
        <dbReference type="ChEBI" id="CHEBI:58354"/>
        <dbReference type="ChEBI" id="CHEBI:143915"/>
        <dbReference type="ChEBI" id="CHEBI:157692"/>
    </reaction>
    <physiologicalReaction direction="left-to-right" evidence="11">
        <dbReference type="Rhea" id="RHEA:65757"/>
    </physiologicalReaction>
</comment>
<evidence type="ECO:0000313" key="14">
    <source>
        <dbReference type="Proteomes" id="UP000467249"/>
    </source>
</evidence>